<name>A0A6C1KTU0_XANAU</name>
<dbReference type="Proteomes" id="UP000305131">
    <property type="component" value="Unassembled WGS sequence"/>
</dbReference>
<sequence>MPAPRITAGVLTDPSSVFTDHMGQGPALASAIEWNEADRGGALVRRWIDENNVGVIADMPTMAIRPRRAVELITTGAA</sequence>
<proteinExistence type="predicted"/>
<evidence type="ECO:0000313" key="2">
    <source>
        <dbReference type="Proteomes" id="UP000305131"/>
    </source>
</evidence>
<gene>
    <name evidence="1" type="ORF">FBQ73_07940</name>
</gene>
<organism evidence="1 2">
    <name type="scientific">Xanthobacter autotrophicus</name>
    <dbReference type="NCBI Taxonomy" id="280"/>
    <lineage>
        <taxon>Bacteria</taxon>
        <taxon>Pseudomonadati</taxon>
        <taxon>Pseudomonadota</taxon>
        <taxon>Alphaproteobacteria</taxon>
        <taxon>Hyphomicrobiales</taxon>
        <taxon>Xanthobacteraceae</taxon>
        <taxon>Xanthobacter</taxon>
    </lineage>
</organism>
<dbReference type="GeneID" id="95773383"/>
<dbReference type="EMBL" id="VAUP01000015">
    <property type="protein sequence ID" value="TLX44006.1"/>
    <property type="molecule type" value="Genomic_DNA"/>
</dbReference>
<accession>A0A6C1KTU0</accession>
<comment type="caution">
    <text evidence="1">The sequence shown here is derived from an EMBL/GenBank/DDBJ whole genome shotgun (WGS) entry which is preliminary data.</text>
</comment>
<dbReference type="AlphaFoldDB" id="A0A6C1KTU0"/>
<evidence type="ECO:0000313" key="1">
    <source>
        <dbReference type="EMBL" id="TLX44006.1"/>
    </source>
</evidence>
<dbReference type="RefSeq" id="WP_138398913.1">
    <property type="nucleotide sequence ID" value="NZ_JBAFVI010000001.1"/>
</dbReference>
<reference evidence="1 2" key="1">
    <citation type="submission" date="2019-05" db="EMBL/GenBank/DDBJ databases">
        <authorList>
            <person name="Zhou X."/>
        </authorList>
    </citation>
    <scope>NUCLEOTIDE SEQUENCE [LARGE SCALE GENOMIC DNA]</scope>
    <source>
        <strain evidence="1 2">DSM 432</strain>
    </source>
</reference>
<protein>
    <submittedName>
        <fullName evidence="1">Uncharacterized protein</fullName>
    </submittedName>
</protein>